<dbReference type="SUPFAM" id="SSF55486">
    <property type="entry name" value="Metalloproteases ('zincins'), catalytic domain"/>
    <property type="match status" value="1"/>
</dbReference>
<dbReference type="Pfam" id="PF01432">
    <property type="entry name" value="Peptidase_M3"/>
    <property type="match status" value="1"/>
</dbReference>
<dbReference type="GO" id="GO:0004180">
    <property type="term" value="F:carboxypeptidase activity"/>
    <property type="evidence" value="ECO:0007669"/>
    <property type="project" value="UniProtKB-KW"/>
</dbReference>
<evidence type="ECO:0000256" key="8">
    <source>
        <dbReference type="ARBA" id="ARBA00022801"/>
    </source>
</evidence>
<keyword evidence="5 12" id="KW-0121">Carboxypeptidase</keyword>
<dbReference type="CDD" id="cd06456">
    <property type="entry name" value="M3A_DCP"/>
    <property type="match status" value="1"/>
</dbReference>
<keyword evidence="8 12" id="KW-0378">Hydrolase</keyword>
<dbReference type="AlphaFoldDB" id="A0A3B0UA81"/>
<evidence type="ECO:0000256" key="1">
    <source>
        <dbReference type="ARBA" id="ARBA00001947"/>
    </source>
</evidence>
<keyword evidence="6" id="KW-0645">Protease</keyword>
<evidence type="ECO:0000256" key="4">
    <source>
        <dbReference type="ARBA" id="ARBA00022490"/>
    </source>
</evidence>
<dbReference type="InterPro" id="IPR045090">
    <property type="entry name" value="Pept_M3A_M3B"/>
</dbReference>
<dbReference type="FunFam" id="1.10.1370.40:FF:000001">
    <property type="entry name" value="Dipeptidyl carboxypeptidase II"/>
    <property type="match status" value="1"/>
</dbReference>
<feature type="non-terminal residue" evidence="12">
    <location>
        <position position="1"/>
    </location>
</feature>
<dbReference type="InterPro" id="IPR024077">
    <property type="entry name" value="Neurolysin/TOP_dom2"/>
</dbReference>
<evidence type="ECO:0000256" key="2">
    <source>
        <dbReference type="ARBA" id="ARBA00004496"/>
    </source>
</evidence>
<evidence type="ECO:0000256" key="7">
    <source>
        <dbReference type="ARBA" id="ARBA00022723"/>
    </source>
</evidence>
<evidence type="ECO:0000256" key="6">
    <source>
        <dbReference type="ARBA" id="ARBA00022670"/>
    </source>
</evidence>
<reference evidence="12" key="1">
    <citation type="submission" date="2018-06" db="EMBL/GenBank/DDBJ databases">
        <authorList>
            <person name="Zhirakovskaya E."/>
        </authorList>
    </citation>
    <scope>NUCLEOTIDE SEQUENCE</scope>
</reference>
<protein>
    <submittedName>
        <fullName evidence="12">Dipeptidyl carboxypeptidase Dcp</fullName>
        <ecNumber evidence="12">3.4.15.5</ecNumber>
    </submittedName>
</protein>
<keyword evidence="4" id="KW-0963">Cytoplasm</keyword>
<dbReference type="GO" id="GO:0004222">
    <property type="term" value="F:metalloendopeptidase activity"/>
    <property type="evidence" value="ECO:0007669"/>
    <property type="project" value="InterPro"/>
</dbReference>
<dbReference type="GO" id="GO:0008241">
    <property type="term" value="F:peptidyl-dipeptidase activity"/>
    <property type="evidence" value="ECO:0007669"/>
    <property type="project" value="UniProtKB-EC"/>
</dbReference>
<dbReference type="PANTHER" id="PTHR43660">
    <property type="entry name" value="DIPEPTIDYL CARBOXYPEPTIDASE"/>
    <property type="match status" value="1"/>
</dbReference>
<evidence type="ECO:0000256" key="5">
    <source>
        <dbReference type="ARBA" id="ARBA00022645"/>
    </source>
</evidence>
<evidence type="ECO:0000256" key="9">
    <source>
        <dbReference type="ARBA" id="ARBA00022833"/>
    </source>
</evidence>
<keyword evidence="10" id="KW-0482">Metalloprotease</keyword>
<feature type="domain" description="Peptidase M3A/M3B catalytic" evidence="11">
    <location>
        <begin position="156"/>
        <end position="603"/>
    </location>
</feature>
<keyword evidence="9" id="KW-0862">Zinc</keyword>
<dbReference type="Gene3D" id="3.40.390.10">
    <property type="entry name" value="Collagenase (Catalytic Domain)"/>
    <property type="match status" value="1"/>
</dbReference>
<organism evidence="12">
    <name type="scientific">hydrothermal vent metagenome</name>
    <dbReference type="NCBI Taxonomy" id="652676"/>
    <lineage>
        <taxon>unclassified sequences</taxon>
        <taxon>metagenomes</taxon>
        <taxon>ecological metagenomes</taxon>
    </lineage>
</organism>
<comment type="cofactor">
    <cofactor evidence="1">
        <name>Zn(2+)</name>
        <dbReference type="ChEBI" id="CHEBI:29105"/>
    </cofactor>
</comment>
<keyword evidence="7" id="KW-0479">Metal-binding</keyword>
<dbReference type="InterPro" id="IPR024079">
    <property type="entry name" value="MetalloPept_cat_dom_sf"/>
</dbReference>
<dbReference type="InterPro" id="IPR001567">
    <property type="entry name" value="Pept_M3A_M3B_dom"/>
</dbReference>
<comment type="similarity">
    <text evidence="3">Belongs to the peptidase M3 family.</text>
</comment>
<dbReference type="Gene3D" id="1.10.1370.40">
    <property type="match status" value="1"/>
</dbReference>
<proteinExistence type="inferred from homology"/>
<evidence type="ECO:0000259" key="11">
    <source>
        <dbReference type="Pfam" id="PF01432"/>
    </source>
</evidence>
<dbReference type="InterPro" id="IPR034005">
    <property type="entry name" value="M3A_DCP"/>
</dbReference>
<dbReference type="GO" id="GO:0006508">
    <property type="term" value="P:proteolysis"/>
    <property type="evidence" value="ECO:0007669"/>
    <property type="project" value="UniProtKB-KW"/>
</dbReference>
<name>A0A3B0UA81_9ZZZZ</name>
<sequence length="605" mass="69664">RVNNVFNALTAANTNDSLKKVQSKIAPLLAKHFDKIYLNDTLFSKVKSIYAKRNKLKLDSESLKLVDYYYKKFTIAGANLTEDNKIKLRDINEQLASLSTKFNQTLLEANKAATIEIHDVRKLDGFSENQIANIKDNTKENTWLLTITNTTQQSQLQYLKNRAIRKQLFEAGWNRTNGGKYSTKELVKKMVELRAQKAKLLGFDNFASWKLQNTMAKKPQAVLDLFAKLVPAATSKAKKEATVIQKMIEKQGETFKLEPWDWNFYAEKVRKAKYDLDENEIKPYFELHTVLEKGVFYAAEKLYGITFKKRTDIPTYQKDVMTYELFNEDGTPLGLFYADYYARPSKSGGAWMDNFVTQSTLYNKKPVIYNVMNIAKPAEGEPTFLNFDEVETMFHEFGHALHGFFANQHYPSLSGTSVARDFVEFPSQFNEHWALYPEVLKNYALNYKNGDKIPLELITKIKNASTFNQGYSITEVLAASNLDMLWHTISTDTKITDVNKFENNALESVHLLLKEVPTRYRSTYFAHIFSGGYSAGYYSYLWTEVLSHDAYDYFTEHGGLTRDNGQRFRDMILSKGNTLELEKMYKDFRGSSPKIEPMIKARGLN</sequence>
<dbReference type="PANTHER" id="PTHR43660:SF1">
    <property type="entry name" value="DIPEPTIDYL CARBOXYPEPTIDASE"/>
    <property type="match status" value="1"/>
</dbReference>
<gene>
    <name evidence="12" type="ORF">MNBD_BACTEROID04-1170</name>
</gene>
<evidence type="ECO:0000256" key="10">
    <source>
        <dbReference type="ARBA" id="ARBA00023049"/>
    </source>
</evidence>
<dbReference type="EMBL" id="UOER01000346">
    <property type="protein sequence ID" value="VAW25273.1"/>
    <property type="molecule type" value="Genomic_DNA"/>
</dbReference>
<comment type="subcellular location">
    <subcellularLocation>
        <location evidence="2">Cytoplasm</location>
    </subcellularLocation>
</comment>
<dbReference type="GO" id="GO:0005829">
    <property type="term" value="C:cytosol"/>
    <property type="evidence" value="ECO:0007669"/>
    <property type="project" value="TreeGrafter"/>
</dbReference>
<dbReference type="FunFam" id="3.40.390.10:FF:000009">
    <property type="entry name" value="Oligopeptidase A"/>
    <property type="match status" value="1"/>
</dbReference>
<evidence type="ECO:0000256" key="3">
    <source>
        <dbReference type="ARBA" id="ARBA00006040"/>
    </source>
</evidence>
<dbReference type="Gene3D" id="1.10.1370.10">
    <property type="entry name" value="Neurolysin, domain 3"/>
    <property type="match status" value="1"/>
</dbReference>
<dbReference type="EC" id="3.4.15.5" evidence="12"/>
<evidence type="ECO:0000313" key="12">
    <source>
        <dbReference type="EMBL" id="VAW25273.1"/>
    </source>
</evidence>
<dbReference type="GO" id="GO:0046872">
    <property type="term" value="F:metal ion binding"/>
    <property type="evidence" value="ECO:0007669"/>
    <property type="project" value="UniProtKB-KW"/>
</dbReference>
<accession>A0A3B0UA81</accession>